<feature type="transmembrane region" description="Helical" evidence="9">
    <location>
        <begin position="226"/>
        <end position="248"/>
    </location>
</feature>
<dbReference type="InterPro" id="IPR009580">
    <property type="entry name" value="GPI_biosynthesis_protein_Pig-F"/>
</dbReference>
<dbReference type="HOGENOM" id="CLU_069429_1_0_1"/>
<name>W2S4Z0_CYPE1</name>
<feature type="transmembrane region" description="Helical" evidence="9">
    <location>
        <begin position="153"/>
        <end position="174"/>
    </location>
</feature>
<keyword evidence="4 9" id="KW-0812">Transmembrane</keyword>
<dbReference type="InParanoid" id="W2S4Z0"/>
<proteinExistence type="predicted"/>
<dbReference type="Pfam" id="PF06699">
    <property type="entry name" value="PIG-F"/>
    <property type="match status" value="1"/>
</dbReference>
<keyword evidence="5" id="KW-0256">Endoplasmic reticulum</keyword>
<evidence type="ECO:0000256" key="8">
    <source>
        <dbReference type="SAM" id="MobiDB-lite"/>
    </source>
</evidence>
<evidence type="ECO:0000256" key="2">
    <source>
        <dbReference type="ARBA" id="ARBA00004687"/>
    </source>
</evidence>
<evidence type="ECO:0000256" key="6">
    <source>
        <dbReference type="ARBA" id="ARBA00022989"/>
    </source>
</evidence>
<evidence type="ECO:0000256" key="1">
    <source>
        <dbReference type="ARBA" id="ARBA00004477"/>
    </source>
</evidence>
<dbReference type="eggNOG" id="KOG3144">
    <property type="taxonomic scope" value="Eukaryota"/>
</dbReference>
<evidence type="ECO:0000256" key="9">
    <source>
        <dbReference type="SAM" id="Phobius"/>
    </source>
</evidence>
<evidence type="ECO:0000256" key="5">
    <source>
        <dbReference type="ARBA" id="ARBA00022824"/>
    </source>
</evidence>
<sequence>MAPPSLAHIVPQPPTSKHRPSSRLITPTTNPIPLLASSSARLYALLHTGLIPSLYLLRSGPLVADPLPTLTYDLIPLATAQAAFCVLCLPAAGTWNNGTKDAGRGIVEGTASATNTPIKGGKGSIGRRKGAKTAAHLHDPTVGGFSARIMPCIFALLLALLIPPVPIQVLLHALGAPLFPYDQLPHTLALATHISLLAFFPLFYTHGVSSSAWRDIAAAWLPFDEAGVWGGTVGTILGGWFGAIPIALDWDREWQKWPCTVVWGCVMGWVLGSLLTAGVRVGLGKRIDLSEHEEIPRDMIDVPIQDKKNE</sequence>
<feature type="transmembrane region" description="Helical" evidence="9">
    <location>
        <begin position="260"/>
        <end position="283"/>
    </location>
</feature>
<reference evidence="10 11" key="1">
    <citation type="submission" date="2013-03" db="EMBL/GenBank/DDBJ databases">
        <title>The Genome Sequence of Phialophora europaea CBS 101466.</title>
        <authorList>
            <consortium name="The Broad Institute Genomics Platform"/>
            <person name="Cuomo C."/>
            <person name="de Hoog S."/>
            <person name="Gorbushina A."/>
            <person name="Walker B."/>
            <person name="Young S.K."/>
            <person name="Zeng Q."/>
            <person name="Gargeya S."/>
            <person name="Fitzgerald M."/>
            <person name="Haas B."/>
            <person name="Abouelleil A."/>
            <person name="Allen A.W."/>
            <person name="Alvarado L."/>
            <person name="Arachchi H.M."/>
            <person name="Berlin A.M."/>
            <person name="Chapman S.B."/>
            <person name="Gainer-Dewar J."/>
            <person name="Goldberg J."/>
            <person name="Griggs A."/>
            <person name="Gujja S."/>
            <person name="Hansen M."/>
            <person name="Howarth C."/>
            <person name="Imamovic A."/>
            <person name="Ireland A."/>
            <person name="Larimer J."/>
            <person name="McCowan C."/>
            <person name="Murphy C."/>
            <person name="Pearson M."/>
            <person name="Poon T.W."/>
            <person name="Priest M."/>
            <person name="Roberts A."/>
            <person name="Saif S."/>
            <person name="Shea T."/>
            <person name="Sisk P."/>
            <person name="Sykes S."/>
            <person name="Wortman J."/>
            <person name="Nusbaum C."/>
            <person name="Birren B."/>
        </authorList>
    </citation>
    <scope>NUCLEOTIDE SEQUENCE [LARGE SCALE GENOMIC DNA]</scope>
    <source>
        <strain evidence="10 11">CBS 101466</strain>
    </source>
</reference>
<dbReference type="GeneID" id="19970168"/>
<dbReference type="Proteomes" id="UP000030752">
    <property type="component" value="Unassembled WGS sequence"/>
</dbReference>
<dbReference type="STRING" id="1220924.W2S4Z0"/>
<keyword evidence="3" id="KW-0337">GPI-anchor biosynthesis</keyword>
<protein>
    <recommendedName>
        <fullName evidence="12">Glycosylphosphatidylinositol anchor biosynthesis protein 11</fullName>
    </recommendedName>
</protein>
<evidence type="ECO:0000313" key="10">
    <source>
        <dbReference type="EMBL" id="ETN43670.1"/>
    </source>
</evidence>
<feature type="region of interest" description="Disordered" evidence="8">
    <location>
        <begin position="1"/>
        <end position="26"/>
    </location>
</feature>
<comment type="pathway">
    <text evidence="2">Glycolipid biosynthesis; glycosylphosphatidylinositol-anchor biosynthesis.</text>
</comment>
<evidence type="ECO:0008006" key="12">
    <source>
        <dbReference type="Google" id="ProtNLM"/>
    </source>
</evidence>
<dbReference type="AlphaFoldDB" id="W2S4Z0"/>
<dbReference type="OrthoDB" id="17366at2759"/>
<dbReference type="GO" id="GO:0006506">
    <property type="term" value="P:GPI anchor biosynthetic process"/>
    <property type="evidence" value="ECO:0007669"/>
    <property type="project" value="UniProtKB-UniPathway"/>
</dbReference>
<dbReference type="GO" id="GO:0005789">
    <property type="term" value="C:endoplasmic reticulum membrane"/>
    <property type="evidence" value="ECO:0007669"/>
    <property type="project" value="UniProtKB-SubCell"/>
</dbReference>
<feature type="transmembrane region" description="Helical" evidence="9">
    <location>
        <begin position="186"/>
        <end position="205"/>
    </location>
</feature>
<evidence type="ECO:0000313" key="11">
    <source>
        <dbReference type="Proteomes" id="UP000030752"/>
    </source>
</evidence>
<gene>
    <name evidence="10" type="ORF">HMPREF1541_02829</name>
</gene>
<dbReference type="UniPathway" id="UPA00196"/>
<keyword evidence="7 9" id="KW-0472">Membrane</keyword>
<organism evidence="10 11">
    <name type="scientific">Cyphellophora europaea (strain CBS 101466)</name>
    <name type="common">Phialophora europaea</name>
    <dbReference type="NCBI Taxonomy" id="1220924"/>
    <lineage>
        <taxon>Eukaryota</taxon>
        <taxon>Fungi</taxon>
        <taxon>Dikarya</taxon>
        <taxon>Ascomycota</taxon>
        <taxon>Pezizomycotina</taxon>
        <taxon>Eurotiomycetes</taxon>
        <taxon>Chaetothyriomycetidae</taxon>
        <taxon>Chaetothyriales</taxon>
        <taxon>Cyphellophoraceae</taxon>
        <taxon>Cyphellophora</taxon>
    </lineage>
</organism>
<evidence type="ECO:0000256" key="3">
    <source>
        <dbReference type="ARBA" id="ARBA00022502"/>
    </source>
</evidence>
<accession>W2S4Z0</accession>
<dbReference type="RefSeq" id="XP_008715406.1">
    <property type="nucleotide sequence ID" value="XM_008717184.1"/>
</dbReference>
<evidence type="ECO:0000256" key="7">
    <source>
        <dbReference type="ARBA" id="ARBA00023136"/>
    </source>
</evidence>
<keyword evidence="11" id="KW-1185">Reference proteome</keyword>
<comment type="subcellular location">
    <subcellularLocation>
        <location evidence="1">Endoplasmic reticulum membrane</location>
        <topology evidence="1">Multi-pass membrane protein</topology>
    </subcellularLocation>
</comment>
<dbReference type="EMBL" id="KB822718">
    <property type="protein sequence ID" value="ETN43670.1"/>
    <property type="molecule type" value="Genomic_DNA"/>
</dbReference>
<dbReference type="VEuPathDB" id="FungiDB:HMPREF1541_02829"/>
<keyword evidence="6 9" id="KW-1133">Transmembrane helix</keyword>
<evidence type="ECO:0000256" key="4">
    <source>
        <dbReference type="ARBA" id="ARBA00022692"/>
    </source>
</evidence>